<evidence type="ECO:0000313" key="1">
    <source>
        <dbReference type="EMBL" id="GAA4344731.1"/>
    </source>
</evidence>
<protein>
    <recommendedName>
        <fullName evidence="3">DUF2486 family protein</fullName>
    </recommendedName>
</protein>
<sequence length="127" mass="13735">MSERKPPRFVPTLTTVLELPAEPAAAPQAEAPAADPAQAIAIGPQMPASETDAFALEEQLLHRVLQRVDLSLEERLSDTVSAVIQQQLDNMIPKLRDEIEAVLRELISEALARELSDNTGSTPAFGP</sequence>
<keyword evidence="2" id="KW-1185">Reference proteome</keyword>
<dbReference type="EMBL" id="BAABGJ010000027">
    <property type="protein sequence ID" value="GAA4344731.1"/>
    <property type="molecule type" value="Genomic_DNA"/>
</dbReference>
<dbReference type="Proteomes" id="UP001500975">
    <property type="component" value="Unassembled WGS sequence"/>
</dbReference>
<organism evidence="1 2">
    <name type="scientific">Variovorax defluvii</name>
    <dbReference type="NCBI Taxonomy" id="913761"/>
    <lineage>
        <taxon>Bacteria</taxon>
        <taxon>Pseudomonadati</taxon>
        <taxon>Pseudomonadota</taxon>
        <taxon>Betaproteobacteria</taxon>
        <taxon>Burkholderiales</taxon>
        <taxon>Comamonadaceae</taxon>
        <taxon>Variovorax</taxon>
    </lineage>
</organism>
<evidence type="ECO:0008006" key="3">
    <source>
        <dbReference type="Google" id="ProtNLM"/>
    </source>
</evidence>
<name>A0ABP8HUK2_9BURK</name>
<evidence type="ECO:0000313" key="2">
    <source>
        <dbReference type="Proteomes" id="UP001500975"/>
    </source>
</evidence>
<comment type="caution">
    <text evidence="1">The sequence shown here is derived from an EMBL/GenBank/DDBJ whole genome shotgun (WGS) entry which is preliminary data.</text>
</comment>
<proteinExistence type="predicted"/>
<accession>A0ABP8HUK2</accession>
<gene>
    <name evidence="1" type="ORF">GCM10023165_28170</name>
</gene>
<reference evidence="2" key="1">
    <citation type="journal article" date="2019" name="Int. J. Syst. Evol. Microbiol.">
        <title>The Global Catalogue of Microorganisms (GCM) 10K type strain sequencing project: providing services to taxonomists for standard genome sequencing and annotation.</title>
        <authorList>
            <consortium name="The Broad Institute Genomics Platform"/>
            <consortium name="The Broad Institute Genome Sequencing Center for Infectious Disease"/>
            <person name="Wu L."/>
            <person name="Ma J."/>
        </authorList>
    </citation>
    <scope>NUCLEOTIDE SEQUENCE [LARGE SCALE GENOMIC DNA]</scope>
    <source>
        <strain evidence="2">JCM 17804</strain>
    </source>
</reference>